<dbReference type="AlphaFoldDB" id="A0A5C4R3V9"/>
<reference evidence="1 2" key="1">
    <citation type="submission" date="2019-06" db="EMBL/GenBank/DDBJ databases">
        <authorList>
            <person name="Li J."/>
        </authorList>
    </citation>
    <scope>NUCLEOTIDE SEQUENCE [LARGE SCALE GENOMIC DNA]</scope>
    <source>
        <strain evidence="1 2">CGMCC 1.8012</strain>
    </source>
</reference>
<comment type="caution">
    <text evidence="1">The sequence shown here is derived from an EMBL/GenBank/DDBJ whole genome shotgun (WGS) entry which is preliminary data.</text>
</comment>
<dbReference type="EMBL" id="VDDC01000026">
    <property type="protein sequence ID" value="TNH38630.1"/>
    <property type="molecule type" value="Genomic_DNA"/>
</dbReference>
<dbReference type="Proteomes" id="UP000304880">
    <property type="component" value="Unassembled WGS sequence"/>
</dbReference>
<evidence type="ECO:0000313" key="2">
    <source>
        <dbReference type="Proteomes" id="UP000304880"/>
    </source>
</evidence>
<keyword evidence="2" id="KW-1185">Reference proteome</keyword>
<sequence>MELEKETPNVVTEPRFRKLVASGYLAEVVCQAAAYRKASVWYGEWIVRVVNSEGTFEKLLVTTPRKVDDMDEIKVRVFRTINGLTSFMHEAGFRHVDVPLFDDERTVHSTSTKPEDKKKS</sequence>
<proteinExistence type="predicted"/>
<name>A0A5C4R3V9_9RHOB</name>
<protein>
    <submittedName>
        <fullName evidence="1">Uncharacterized protein</fullName>
    </submittedName>
</protein>
<evidence type="ECO:0000313" key="1">
    <source>
        <dbReference type="EMBL" id="TNH38630.1"/>
    </source>
</evidence>
<gene>
    <name evidence="1" type="ORF">FHD67_14170</name>
</gene>
<accession>A0A5C4R3V9</accession>
<organism evidence="1 2">
    <name type="scientific">Paracoccus haeundaensis</name>
    <dbReference type="NCBI Taxonomy" id="225362"/>
    <lineage>
        <taxon>Bacteria</taxon>
        <taxon>Pseudomonadati</taxon>
        <taxon>Pseudomonadota</taxon>
        <taxon>Alphaproteobacteria</taxon>
        <taxon>Rhodobacterales</taxon>
        <taxon>Paracoccaceae</taxon>
        <taxon>Paracoccus</taxon>
    </lineage>
</organism>